<keyword evidence="2" id="KW-0687">Ribonucleoprotein</keyword>
<accession>A0A5E4LRG7</accession>
<name>A0A5E4LRG7_9ARCH</name>
<dbReference type="GO" id="GO:1990904">
    <property type="term" value="C:ribonucleoprotein complex"/>
    <property type="evidence" value="ECO:0007669"/>
    <property type="project" value="UniProtKB-KW"/>
</dbReference>
<feature type="region of interest" description="Disordered" evidence="3">
    <location>
        <begin position="1"/>
        <end position="20"/>
    </location>
</feature>
<dbReference type="GO" id="GO:0005840">
    <property type="term" value="C:ribosome"/>
    <property type="evidence" value="ECO:0007669"/>
    <property type="project" value="UniProtKB-KW"/>
</dbReference>
<comment type="caution">
    <text evidence="4">The sequence shown here is derived from an EMBL/GenBank/DDBJ whole genome shotgun (WGS) entry which is preliminary data.</text>
</comment>
<dbReference type="InterPro" id="IPR038551">
    <property type="entry name" value="Ribosomal_eS26_sf"/>
</dbReference>
<dbReference type="GO" id="GO:0003735">
    <property type="term" value="F:structural constituent of ribosome"/>
    <property type="evidence" value="ECO:0007669"/>
    <property type="project" value="InterPro"/>
</dbReference>
<organism evidence="4 5">
    <name type="scientific">Candidatus Bilamarchaeum dharawalense</name>
    <dbReference type="NCBI Taxonomy" id="2885759"/>
    <lineage>
        <taxon>Archaea</taxon>
        <taxon>Candidatus Micrarchaeota</taxon>
        <taxon>Candidatus Micrarchaeia</taxon>
        <taxon>Candidatus Anstonellales</taxon>
        <taxon>Candidatus Bilamarchaeaceae</taxon>
        <taxon>Candidatus Bilamarchaeum</taxon>
    </lineage>
</organism>
<dbReference type="InterPro" id="IPR000892">
    <property type="entry name" value="Ribosomal_eS26"/>
</dbReference>
<evidence type="ECO:0000313" key="4">
    <source>
        <dbReference type="EMBL" id="VVC04540.1"/>
    </source>
</evidence>
<dbReference type="Gene3D" id="3.30.1740.20">
    <property type="entry name" value="Ribosomal protein S26e"/>
    <property type="match status" value="1"/>
</dbReference>
<dbReference type="AlphaFoldDB" id="A0A5E4LRG7"/>
<dbReference type="Proteomes" id="UP000789941">
    <property type="component" value="Unassembled WGS sequence"/>
</dbReference>
<evidence type="ECO:0000256" key="2">
    <source>
        <dbReference type="ARBA" id="ARBA00023274"/>
    </source>
</evidence>
<sequence length="82" mass="9730">MGNKRRGRDRLESCSSCGRSVPRDKAVEYSTRTHFTTDLKEDNVTYTGFRDVYYCISCAKHRKIFEKLKQQAQRQRERESYG</sequence>
<dbReference type="Pfam" id="PF01283">
    <property type="entry name" value="Ribosomal_S26e"/>
    <property type="match status" value="1"/>
</dbReference>
<gene>
    <name evidence="4" type="ORF">LFW2832_01029</name>
</gene>
<evidence type="ECO:0000256" key="1">
    <source>
        <dbReference type="ARBA" id="ARBA00022980"/>
    </source>
</evidence>
<dbReference type="GO" id="GO:0006412">
    <property type="term" value="P:translation"/>
    <property type="evidence" value="ECO:0007669"/>
    <property type="project" value="InterPro"/>
</dbReference>
<evidence type="ECO:0000256" key="3">
    <source>
        <dbReference type="SAM" id="MobiDB-lite"/>
    </source>
</evidence>
<proteinExistence type="predicted"/>
<evidence type="ECO:0000313" key="5">
    <source>
        <dbReference type="Proteomes" id="UP000789941"/>
    </source>
</evidence>
<dbReference type="EMBL" id="CABMJJ010000009">
    <property type="protein sequence ID" value="VVC04540.1"/>
    <property type="molecule type" value="Genomic_DNA"/>
</dbReference>
<reference evidence="4 5" key="1">
    <citation type="submission" date="2019-08" db="EMBL/GenBank/DDBJ databases">
        <authorList>
            <person name="Vazquez-Campos X."/>
        </authorList>
    </citation>
    <scope>NUCLEOTIDE SEQUENCE [LARGE SCALE GENOMIC DNA]</scope>
    <source>
        <strain evidence="4">LFW-283_2</strain>
    </source>
</reference>
<protein>
    <submittedName>
        <fullName evidence="4">Ribosomal protein S26e</fullName>
    </submittedName>
</protein>
<keyword evidence="1 4" id="KW-0689">Ribosomal protein</keyword>